<reference evidence="1 2" key="1">
    <citation type="submission" date="2011-08" db="EMBL/GenBank/DDBJ databases">
        <authorList>
            <person name="Weinstock G."/>
            <person name="Sodergren E."/>
            <person name="Clifton S."/>
            <person name="Fulton L."/>
            <person name="Fulton B."/>
            <person name="Courtney L."/>
            <person name="Fronick C."/>
            <person name="Harrison M."/>
            <person name="Strong C."/>
            <person name="Farmer C."/>
            <person name="Delahaunty K."/>
            <person name="Markovic C."/>
            <person name="Hall O."/>
            <person name="Minx P."/>
            <person name="Tomlinson C."/>
            <person name="Mitreva M."/>
            <person name="Hou S."/>
            <person name="Chen J."/>
            <person name="Wollam A."/>
            <person name="Pepin K.H."/>
            <person name="Johnson M."/>
            <person name="Bhonagiri V."/>
            <person name="Zhang X."/>
            <person name="Suruliraj S."/>
            <person name="Warren W."/>
            <person name="Chinwalla A."/>
            <person name="Mardis E.R."/>
            <person name="Wilson R.K."/>
        </authorList>
    </citation>
    <scope>NUCLEOTIDE SEQUENCE [LARGE SCALE GENOMIC DNA]</scope>
    <source>
        <strain evidence="1 2">DP7</strain>
    </source>
</reference>
<gene>
    <name evidence="1" type="ORF">HMPREF0322_03792</name>
</gene>
<name>G9XS44_DESHA</name>
<dbReference type="Proteomes" id="UP000004416">
    <property type="component" value="Unassembled WGS sequence"/>
</dbReference>
<evidence type="ECO:0000313" key="2">
    <source>
        <dbReference type="Proteomes" id="UP000004416"/>
    </source>
</evidence>
<dbReference type="PATRIC" id="fig|537010.4.peg.3554"/>
<comment type="caution">
    <text evidence="1">The sequence shown here is derived from an EMBL/GenBank/DDBJ whole genome shotgun (WGS) entry which is preliminary data.</text>
</comment>
<evidence type="ECO:0000313" key="1">
    <source>
        <dbReference type="EMBL" id="EHL05572.1"/>
    </source>
</evidence>
<dbReference type="AlphaFoldDB" id="G9XS44"/>
<organism evidence="1 2">
    <name type="scientific">Desulfitobacterium hafniense DP7</name>
    <dbReference type="NCBI Taxonomy" id="537010"/>
    <lineage>
        <taxon>Bacteria</taxon>
        <taxon>Bacillati</taxon>
        <taxon>Bacillota</taxon>
        <taxon>Clostridia</taxon>
        <taxon>Eubacteriales</taxon>
        <taxon>Desulfitobacteriaceae</taxon>
        <taxon>Desulfitobacterium</taxon>
    </lineage>
</organism>
<protein>
    <submittedName>
        <fullName evidence="1">Uncharacterized protein</fullName>
    </submittedName>
</protein>
<dbReference type="EMBL" id="AFZX01000096">
    <property type="protein sequence ID" value="EHL05572.1"/>
    <property type="molecule type" value="Genomic_DNA"/>
</dbReference>
<sequence length="44" mass="5316">MFTGESVYIDRYKESFSETPIKNTHPKRQVLKQQLYQLLNDKIK</sequence>
<accession>G9XS44</accession>
<proteinExistence type="predicted"/>
<dbReference type="HOGENOM" id="CLU_3215327_0_0_9"/>